<evidence type="ECO:0000313" key="10">
    <source>
        <dbReference type="Proteomes" id="UP000000707"/>
    </source>
</evidence>
<keyword evidence="10" id="KW-1185">Reference proteome</keyword>
<keyword evidence="8" id="KW-0999">Mitochondrion inner membrane</keyword>
<evidence type="ECO:0000256" key="3">
    <source>
        <dbReference type="ARBA" id="ARBA00014615"/>
    </source>
</evidence>
<protein>
    <recommendedName>
        <fullName evidence="3 8">Mitochondrial inner membrane protease ATP23</fullName>
        <ecNumber evidence="8">3.4.24.-</ecNumber>
    </recommendedName>
</protein>
<dbReference type="Pfam" id="PF09768">
    <property type="entry name" value="Peptidase_M76"/>
    <property type="match status" value="1"/>
</dbReference>
<keyword evidence="6 8" id="KW-0378">Hydrolase</keyword>
<dbReference type="OrthoDB" id="285308at2759"/>
<gene>
    <name evidence="9" type="ORF">CANTEDRAFT_103928</name>
</gene>
<dbReference type="EMBL" id="GL996515">
    <property type="protein sequence ID" value="EGV64873.1"/>
    <property type="molecule type" value="Genomic_DNA"/>
</dbReference>
<dbReference type="STRING" id="590646.G3B142"/>
<keyword evidence="7 8" id="KW-0482">Metalloprotease</keyword>
<dbReference type="HOGENOM" id="CLU_079125_0_0_1"/>
<sequence length="230" mass="26541">MSSQENTTSKPSPPEKLSGFDWWRRSMSYRTGMGMSDADKRQFEIDYNAKQLPQRCDACVSERDWVLQYSPSVRFMMDHVNKLGGNLSSKNIKCEVCDDLKGGGFHPQMGILLCSNWIRDKWQLEDILTHELVHAYDHLKFKVDLTNLKHHACTEIRASMLSGECRIFNEIKKTGLANFDKKFQACIKRRATLSVSANPNCKTKQDAENAVNAVWMSCFNDTRPFERVYR</sequence>
<comment type="subcellular location">
    <subcellularLocation>
        <location evidence="1 8">Mitochondrion inner membrane</location>
        <topology evidence="1 8">Peripheral membrane protein</topology>
        <orientation evidence="1 8">Intermembrane side</orientation>
    </subcellularLocation>
</comment>
<dbReference type="MEROPS" id="M76.002"/>
<evidence type="ECO:0000256" key="2">
    <source>
        <dbReference type="ARBA" id="ARBA00009915"/>
    </source>
</evidence>
<dbReference type="PANTHER" id="PTHR21711">
    <property type="entry name" value="MITOCHONDRIAL INNER MEMBRANE PROTEASE"/>
    <property type="match status" value="1"/>
</dbReference>
<keyword evidence="4 8" id="KW-0645">Protease</keyword>
<evidence type="ECO:0000313" key="9">
    <source>
        <dbReference type="EMBL" id="EGV64873.1"/>
    </source>
</evidence>
<comment type="function">
    <text evidence="8">Has a dual role in the assembly of mitochondrial ATPase.</text>
</comment>
<reference evidence="9 10" key="1">
    <citation type="journal article" date="2011" name="Proc. Natl. Acad. Sci. U.S.A.">
        <title>Comparative genomics of xylose-fermenting fungi for enhanced biofuel production.</title>
        <authorList>
            <person name="Wohlbach D.J."/>
            <person name="Kuo A."/>
            <person name="Sato T.K."/>
            <person name="Potts K.M."/>
            <person name="Salamov A.A."/>
            <person name="LaButti K.M."/>
            <person name="Sun H."/>
            <person name="Clum A."/>
            <person name="Pangilinan J.L."/>
            <person name="Lindquist E.A."/>
            <person name="Lucas S."/>
            <person name="Lapidus A."/>
            <person name="Jin M."/>
            <person name="Gunawan C."/>
            <person name="Balan V."/>
            <person name="Dale B.E."/>
            <person name="Jeffries T.W."/>
            <person name="Zinkel R."/>
            <person name="Barry K.W."/>
            <person name="Grigoriev I.V."/>
            <person name="Gasch A.P."/>
        </authorList>
    </citation>
    <scope>NUCLEOTIDE SEQUENCE [LARGE SCALE GENOMIC DNA]</scope>
    <source>
        <strain evidence="10">ATCC 10573 / BCRC 21748 / CBS 615 / JCM 9827 / NBRC 10315 / NRRL Y-1498 / VKM Y-70</strain>
    </source>
</reference>
<evidence type="ECO:0000256" key="6">
    <source>
        <dbReference type="ARBA" id="ARBA00022801"/>
    </source>
</evidence>
<keyword evidence="8" id="KW-0472">Membrane</keyword>
<comment type="similarity">
    <text evidence="2 8">Belongs to the peptidase M76 family.</text>
</comment>
<organism evidence="10">
    <name type="scientific">Candida tenuis (strain ATCC 10573 / BCRC 21748 / CBS 615 / JCM 9827 / NBRC 10315 / NRRL Y-1498 / VKM Y-70)</name>
    <name type="common">Yeast</name>
    <name type="synonym">Yamadazyma tenuis</name>
    <dbReference type="NCBI Taxonomy" id="590646"/>
    <lineage>
        <taxon>Eukaryota</taxon>
        <taxon>Fungi</taxon>
        <taxon>Dikarya</taxon>
        <taxon>Ascomycota</taxon>
        <taxon>Saccharomycotina</taxon>
        <taxon>Pichiomycetes</taxon>
        <taxon>Debaryomycetaceae</taxon>
        <taxon>Yamadazyma</taxon>
    </lineage>
</organism>
<evidence type="ECO:0000256" key="7">
    <source>
        <dbReference type="ARBA" id="ARBA00023049"/>
    </source>
</evidence>
<dbReference type="AlphaFoldDB" id="G3B142"/>
<keyword evidence="8" id="KW-0496">Mitochondrion</keyword>
<evidence type="ECO:0000256" key="5">
    <source>
        <dbReference type="ARBA" id="ARBA00022723"/>
    </source>
</evidence>
<dbReference type="GO" id="GO:0033615">
    <property type="term" value="P:mitochondrial proton-transporting ATP synthase complex assembly"/>
    <property type="evidence" value="ECO:0007669"/>
    <property type="project" value="TreeGrafter"/>
</dbReference>
<dbReference type="GO" id="GO:0005743">
    <property type="term" value="C:mitochondrial inner membrane"/>
    <property type="evidence" value="ECO:0007669"/>
    <property type="project" value="UniProtKB-SubCell"/>
</dbReference>
<dbReference type="Proteomes" id="UP000000707">
    <property type="component" value="Unassembled WGS sequence"/>
</dbReference>
<dbReference type="GO" id="GO:0046872">
    <property type="term" value="F:metal ion binding"/>
    <property type="evidence" value="ECO:0007669"/>
    <property type="project" value="UniProtKB-KW"/>
</dbReference>
<dbReference type="GO" id="GO:0034982">
    <property type="term" value="P:mitochondrial protein processing"/>
    <property type="evidence" value="ECO:0007669"/>
    <property type="project" value="TreeGrafter"/>
</dbReference>
<proteinExistence type="inferred from homology"/>
<dbReference type="InterPro" id="IPR019165">
    <property type="entry name" value="Peptidase_M76_ATP23"/>
</dbReference>
<accession>G3B142</accession>
<name>G3B142_CANTC</name>
<evidence type="ECO:0000256" key="1">
    <source>
        <dbReference type="ARBA" id="ARBA00004137"/>
    </source>
</evidence>
<dbReference type="PANTHER" id="PTHR21711:SF0">
    <property type="entry name" value="MITOCHONDRIAL INNER MEMBRANE PROTEASE ATP23 HOMOLOG"/>
    <property type="match status" value="1"/>
</dbReference>
<keyword evidence="5 8" id="KW-0479">Metal-binding</keyword>
<dbReference type="eggNOG" id="KOG3314">
    <property type="taxonomic scope" value="Eukaryota"/>
</dbReference>
<evidence type="ECO:0000256" key="8">
    <source>
        <dbReference type="RuleBase" id="RU364057"/>
    </source>
</evidence>
<evidence type="ECO:0000256" key="4">
    <source>
        <dbReference type="ARBA" id="ARBA00022670"/>
    </source>
</evidence>
<dbReference type="GO" id="GO:0004222">
    <property type="term" value="F:metalloendopeptidase activity"/>
    <property type="evidence" value="ECO:0007669"/>
    <property type="project" value="InterPro"/>
</dbReference>
<dbReference type="EC" id="3.4.24.-" evidence="8"/>